<dbReference type="GO" id="GO:0016746">
    <property type="term" value="F:acyltransferase activity"/>
    <property type="evidence" value="ECO:0007669"/>
    <property type="project" value="UniProtKB-KW"/>
</dbReference>
<dbReference type="CDD" id="cd04301">
    <property type="entry name" value="NAT_SF"/>
    <property type="match status" value="1"/>
</dbReference>
<keyword evidence="3" id="KW-0012">Acyltransferase</keyword>
<dbReference type="Gene3D" id="3.40.630.30">
    <property type="match status" value="1"/>
</dbReference>
<protein>
    <submittedName>
        <fullName evidence="3">GNAT family N-acetyltransferase</fullName>
        <ecNumber evidence="3">2.3.-.-</ecNumber>
    </submittedName>
</protein>
<dbReference type="PROSITE" id="PS51186">
    <property type="entry name" value="GNAT"/>
    <property type="match status" value="1"/>
</dbReference>
<dbReference type="Pfam" id="PF00583">
    <property type="entry name" value="Acetyltransf_1"/>
    <property type="match status" value="1"/>
</dbReference>
<dbReference type="RefSeq" id="WP_083895879.1">
    <property type="nucleotide sequence ID" value="NZ_JBIAQY010000010.1"/>
</dbReference>
<feature type="domain" description="N-acetyltransferase" evidence="2">
    <location>
        <begin position="23"/>
        <end position="182"/>
    </location>
</feature>
<organism evidence="3 4">
    <name type="scientific">Nocardia jiangxiensis</name>
    <dbReference type="NCBI Taxonomy" id="282685"/>
    <lineage>
        <taxon>Bacteria</taxon>
        <taxon>Bacillati</taxon>
        <taxon>Actinomycetota</taxon>
        <taxon>Actinomycetes</taxon>
        <taxon>Mycobacteriales</taxon>
        <taxon>Nocardiaceae</taxon>
        <taxon>Nocardia</taxon>
    </lineage>
</organism>
<dbReference type="EMBL" id="JBIAQY010000010">
    <property type="protein sequence ID" value="MFF3571465.1"/>
    <property type="molecule type" value="Genomic_DNA"/>
</dbReference>
<sequence length="182" mass="19401">MNPGRPAGTTPERSRADLAPEQVEIRSAREEEFADIGALTVGVYIGEGHVHAESTYVAELFDTATRVRSALVLVASRAGQVLGSVTIARPGTPFADIARPGELEFRMLAVDPQARGGGIGAALVRAVIDTARAEGFDAVVLTTMPGMADARRMYDRIGFAHVPERDWATDSGLQLTVMRLAL</sequence>
<dbReference type="Proteomes" id="UP001601992">
    <property type="component" value="Unassembled WGS sequence"/>
</dbReference>
<evidence type="ECO:0000313" key="3">
    <source>
        <dbReference type="EMBL" id="MFF3571465.1"/>
    </source>
</evidence>
<name>A0ABW6S584_9NOCA</name>
<reference evidence="3 4" key="1">
    <citation type="submission" date="2024-10" db="EMBL/GenBank/DDBJ databases">
        <title>The Natural Products Discovery Center: Release of the First 8490 Sequenced Strains for Exploring Actinobacteria Biosynthetic Diversity.</title>
        <authorList>
            <person name="Kalkreuter E."/>
            <person name="Kautsar S.A."/>
            <person name="Yang D."/>
            <person name="Bader C.D."/>
            <person name="Teijaro C.N."/>
            <person name="Fluegel L."/>
            <person name="Davis C.M."/>
            <person name="Simpson J.R."/>
            <person name="Lauterbach L."/>
            <person name="Steele A.D."/>
            <person name="Gui C."/>
            <person name="Meng S."/>
            <person name="Li G."/>
            <person name="Viehrig K."/>
            <person name="Ye F."/>
            <person name="Su P."/>
            <person name="Kiefer A.F."/>
            <person name="Nichols A."/>
            <person name="Cepeda A.J."/>
            <person name="Yan W."/>
            <person name="Fan B."/>
            <person name="Jiang Y."/>
            <person name="Adhikari A."/>
            <person name="Zheng C.-J."/>
            <person name="Schuster L."/>
            <person name="Cowan T.M."/>
            <person name="Smanski M.J."/>
            <person name="Chevrette M.G."/>
            <person name="De Carvalho L.P.S."/>
            <person name="Shen B."/>
        </authorList>
    </citation>
    <scope>NUCLEOTIDE SEQUENCE [LARGE SCALE GENOMIC DNA]</scope>
    <source>
        <strain evidence="3 4">NPDC002593</strain>
    </source>
</reference>
<proteinExistence type="predicted"/>
<dbReference type="EC" id="2.3.-.-" evidence="3"/>
<evidence type="ECO:0000256" key="1">
    <source>
        <dbReference type="ARBA" id="ARBA00022679"/>
    </source>
</evidence>
<comment type="caution">
    <text evidence="3">The sequence shown here is derived from an EMBL/GenBank/DDBJ whole genome shotgun (WGS) entry which is preliminary data.</text>
</comment>
<evidence type="ECO:0000259" key="2">
    <source>
        <dbReference type="PROSITE" id="PS51186"/>
    </source>
</evidence>
<dbReference type="PANTHER" id="PTHR13947">
    <property type="entry name" value="GNAT FAMILY N-ACETYLTRANSFERASE"/>
    <property type="match status" value="1"/>
</dbReference>
<keyword evidence="4" id="KW-1185">Reference proteome</keyword>
<accession>A0ABW6S584</accession>
<evidence type="ECO:0000313" key="4">
    <source>
        <dbReference type="Proteomes" id="UP001601992"/>
    </source>
</evidence>
<dbReference type="PANTHER" id="PTHR13947:SF37">
    <property type="entry name" value="LD18367P"/>
    <property type="match status" value="1"/>
</dbReference>
<dbReference type="InterPro" id="IPR000182">
    <property type="entry name" value="GNAT_dom"/>
</dbReference>
<dbReference type="InterPro" id="IPR016181">
    <property type="entry name" value="Acyl_CoA_acyltransferase"/>
</dbReference>
<dbReference type="InterPro" id="IPR050769">
    <property type="entry name" value="NAT_camello-type"/>
</dbReference>
<keyword evidence="1 3" id="KW-0808">Transferase</keyword>
<dbReference type="SUPFAM" id="SSF55729">
    <property type="entry name" value="Acyl-CoA N-acyltransferases (Nat)"/>
    <property type="match status" value="1"/>
</dbReference>
<gene>
    <name evidence="3" type="ORF">ACFYXQ_27165</name>
</gene>